<keyword evidence="2 4" id="KW-0810">Translation regulation</keyword>
<dbReference type="EMBL" id="JBHUII010000013">
    <property type="protein sequence ID" value="MFD2207905.1"/>
    <property type="molecule type" value="Genomic_DNA"/>
</dbReference>
<comment type="function">
    <text evidence="4">A translational regulator that binds mRNA to regulate translation initiation and/or mRNA stability. Usually binds in the 5'-UTR at or near the Shine-Dalgarno sequence preventing ribosome-binding, thus repressing translation. Its main target seems to be the major flagellin gene, while its function is anatagonized by FliW.</text>
</comment>
<dbReference type="PANTHER" id="PTHR34984">
    <property type="entry name" value="CARBON STORAGE REGULATOR"/>
    <property type="match status" value="1"/>
</dbReference>
<comment type="subcellular location">
    <subcellularLocation>
        <location evidence="4">Cytoplasm</location>
    </subcellularLocation>
</comment>
<dbReference type="Pfam" id="PF02599">
    <property type="entry name" value="CsrA"/>
    <property type="match status" value="1"/>
</dbReference>
<comment type="caution">
    <text evidence="5">The sequence shown here is derived from an EMBL/GenBank/DDBJ whole genome shotgun (WGS) entry which is preliminary data.</text>
</comment>
<keyword evidence="4" id="KW-0678">Repressor</keyword>
<evidence type="ECO:0000313" key="5">
    <source>
        <dbReference type="EMBL" id="MFD2207905.1"/>
    </source>
</evidence>
<evidence type="ECO:0000256" key="2">
    <source>
        <dbReference type="ARBA" id="ARBA00022845"/>
    </source>
</evidence>
<keyword evidence="1 4" id="KW-0963">Cytoplasm</keyword>
<name>A0ABW5BSX1_9PROT</name>
<dbReference type="SUPFAM" id="SSF117130">
    <property type="entry name" value="CsrA-like"/>
    <property type="match status" value="1"/>
</dbReference>
<dbReference type="RefSeq" id="WP_380255007.1">
    <property type="nucleotide sequence ID" value="NZ_JBHUII010000013.1"/>
</dbReference>
<dbReference type="InterPro" id="IPR036107">
    <property type="entry name" value="CsrA_sf"/>
</dbReference>
<reference evidence="6" key="1">
    <citation type="journal article" date="2019" name="Int. J. Syst. Evol. Microbiol.">
        <title>The Global Catalogue of Microorganisms (GCM) 10K type strain sequencing project: providing services to taxonomists for standard genome sequencing and annotation.</title>
        <authorList>
            <consortium name="The Broad Institute Genomics Platform"/>
            <consortium name="The Broad Institute Genome Sequencing Center for Infectious Disease"/>
            <person name="Wu L."/>
            <person name="Ma J."/>
        </authorList>
    </citation>
    <scope>NUCLEOTIDE SEQUENCE [LARGE SCALE GENOMIC DNA]</scope>
    <source>
        <strain evidence="6">CGMCC 4.7192</strain>
    </source>
</reference>
<evidence type="ECO:0000313" key="6">
    <source>
        <dbReference type="Proteomes" id="UP001597294"/>
    </source>
</evidence>
<evidence type="ECO:0000256" key="3">
    <source>
        <dbReference type="ARBA" id="ARBA00022884"/>
    </source>
</evidence>
<accession>A0ABW5BSX1</accession>
<organism evidence="5 6">
    <name type="scientific">Kiloniella antarctica</name>
    <dbReference type="NCBI Taxonomy" id="1550907"/>
    <lineage>
        <taxon>Bacteria</taxon>
        <taxon>Pseudomonadati</taxon>
        <taxon>Pseudomonadota</taxon>
        <taxon>Alphaproteobacteria</taxon>
        <taxon>Rhodospirillales</taxon>
        <taxon>Kiloniellaceae</taxon>
        <taxon>Kiloniella</taxon>
    </lineage>
</organism>
<evidence type="ECO:0000256" key="4">
    <source>
        <dbReference type="HAMAP-Rule" id="MF_00167"/>
    </source>
</evidence>
<evidence type="ECO:0000256" key="1">
    <source>
        <dbReference type="ARBA" id="ARBA00022490"/>
    </source>
</evidence>
<dbReference type="NCBIfam" id="TIGR00202">
    <property type="entry name" value="csrA"/>
    <property type="match status" value="1"/>
</dbReference>
<protein>
    <recommendedName>
        <fullName evidence="4">Translational regulator CsrA</fullName>
    </recommendedName>
</protein>
<dbReference type="Proteomes" id="UP001597294">
    <property type="component" value="Unassembled WGS sequence"/>
</dbReference>
<dbReference type="PANTHER" id="PTHR34984:SF1">
    <property type="entry name" value="CARBON STORAGE REGULATOR"/>
    <property type="match status" value="1"/>
</dbReference>
<proteinExistence type="inferred from homology"/>
<comment type="similarity">
    <text evidence="4">Belongs to the CsrA/RsmA family.</text>
</comment>
<dbReference type="Gene3D" id="2.60.40.4380">
    <property type="entry name" value="Translational regulator CsrA"/>
    <property type="match status" value="1"/>
</dbReference>
<keyword evidence="4" id="KW-1005">Bacterial flagellum biogenesis</keyword>
<keyword evidence="6" id="KW-1185">Reference proteome</keyword>
<sequence length="77" mass="8760">MLYLTRKIGESVIINNDIEVKVVDIRGKSVKIGFTFPEDATVLRQELHERIQEENKAAVAATMDLLELEIDTTSRDE</sequence>
<dbReference type="HAMAP" id="MF_00167">
    <property type="entry name" value="CsrA"/>
    <property type="match status" value="1"/>
</dbReference>
<dbReference type="InterPro" id="IPR003751">
    <property type="entry name" value="CsrA"/>
</dbReference>
<keyword evidence="3 4" id="KW-0694">RNA-binding</keyword>
<gene>
    <name evidence="4 5" type="primary">csrA</name>
    <name evidence="5" type="ORF">ACFSKO_20000</name>
</gene>
<comment type="subunit">
    <text evidence="4">Homodimer; the beta-strands of each monomer intercalate to form a hydrophobic core, while the alpha-helices form wings that extend away from the core.</text>
</comment>